<evidence type="ECO:0000313" key="6">
    <source>
        <dbReference type="EMBL" id="CDI74713.1"/>
    </source>
</evidence>
<dbReference type="Gene3D" id="1.10.286.20">
    <property type="match status" value="1"/>
</dbReference>
<keyword evidence="7" id="KW-1185">Reference proteome</keyword>
<sequence>MVLFKVVASFPIMQDEEEAVVYLRKSGIARAAKAAGREAREGVIAVSISSDEAQCTAVMLNCETDFVQKNPKFVAFSRALAEHCRSTLQPDDITPSLGARESALIEQLKSSRPSYNLSSCVQRDSTAPANSVNELLADLTTQFGEKVEVSAVECMGSDASSCIGVYVHNEATPGVGVGRAAAMVELRWDLSSTSATPATVLRERLSKFARLMAMQVVASSPKFVDLNSIPSSTVEEERSIAEETSKAAAAAGTKGAAEPKDSSASETKETMPSKIAAQRMQRYLQEQCLVFQEFLMIKQLYNDVLSDIQAETATQSTGSRSSSKTNNQPITVADALQLVGKTLGCTLTVSRMRLITVGSQ</sequence>
<feature type="compositionally biased region" description="Basic and acidic residues" evidence="4">
    <location>
        <begin position="257"/>
        <end position="271"/>
    </location>
</feature>
<accession>U6G5V9</accession>
<comment type="subcellular location">
    <subcellularLocation>
        <location evidence="3">Mitochondrion</location>
    </subcellularLocation>
</comment>
<dbReference type="PANTHER" id="PTHR11741">
    <property type="entry name" value="ELONGATION FACTOR TS"/>
    <property type="match status" value="1"/>
</dbReference>
<dbReference type="GO" id="GO:0003746">
    <property type="term" value="F:translation elongation factor activity"/>
    <property type="evidence" value="ECO:0007669"/>
    <property type="project" value="UniProtKB-UniRule"/>
</dbReference>
<protein>
    <recommendedName>
        <fullName evidence="3">Elongation factor Ts, mitochondrial</fullName>
        <shortName evidence="3">EF-Ts</shortName>
        <shortName evidence="3">EF-TsMt</shortName>
    </recommendedName>
</protein>
<comment type="similarity">
    <text evidence="3">Belongs to the EF-Ts family.</text>
</comment>
<evidence type="ECO:0000259" key="5">
    <source>
        <dbReference type="Pfam" id="PF00889"/>
    </source>
</evidence>
<evidence type="ECO:0000256" key="2">
    <source>
        <dbReference type="ARBA" id="ARBA00022917"/>
    </source>
</evidence>
<dbReference type="InterPro" id="IPR001816">
    <property type="entry name" value="Transl_elong_EFTs/EF1B"/>
</dbReference>
<evidence type="ECO:0000313" key="7">
    <source>
        <dbReference type="Proteomes" id="UP000018201"/>
    </source>
</evidence>
<dbReference type="InterPro" id="IPR036402">
    <property type="entry name" value="EF-Ts_dimer_sf"/>
</dbReference>
<reference evidence="6" key="1">
    <citation type="submission" date="2013-10" db="EMBL/GenBank/DDBJ databases">
        <title>Genomic analysis of the causative agents of coccidiosis in chickens.</title>
        <authorList>
            <person name="Reid A.J."/>
            <person name="Blake D."/>
            <person name="Billington K."/>
            <person name="Browne H."/>
            <person name="Dunn M."/>
            <person name="Hung S."/>
            <person name="Kawahara F."/>
            <person name="Miranda-Saavedra D."/>
            <person name="Mourier T."/>
            <person name="Nagra H."/>
            <person name="Otto T.D."/>
            <person name="Rawlings N."/>
            <person name="Sanchez A."/>
            <person name="Sanders M."/>
            <person name="Subramaniam C."/>
            <person name="Tay Y."/>
            <person name="Dear P."/>
            <person name="Doerig C."/>
            <person name="Gruber A."/>
            <person name="Parkinson J."/>
            <person name="Shirley M."/>
            <person name="Wan K.L."/>
            <person name="Berriman M."/>
            <person name="Tomley F."/>
            <person name="Pain A."/>
        </authorList>
    </citation>
    <scope>NUCLEOTIDE SEQUENCE [LARGE SCALE GENOMIC DNA]</scope>
    <source>
        <strain evidence="6">Houghton</strain>
    </source>
</reference>
<dbReference type="PANTHER" id="PTHR11741:SF0">
    <property type="entry name" value="ELONGATION FACTOR TS, MITOCHONDRIAL"/>
    <property type="match status" value="1"/>
</dbReference>
<feature type="domain" description="Translation elongation factor EFTs/EF1B dimerisation" evidence="5">
    <location>
        <begin position="58"/>
        <end position="296"/>
    </location>
</feature>
<comment type="function">
    <text evidence="3">Associates with the EF-Tu.GDP complex and induces the exchange of GDP to GTP. It remains bound to the aminoacyl-tRNA.EF-Tu.GTP complex up to the GTP hydrolysis stage on the ribosome.</text>
</comment>
<evidence type="ECO:0000256" key="4">
    <source>
        <dbReference type="SAM" id="MobiDB-lite"/>
    </source>
</evidence>
<name>U6G5V9_9EIME</name>
<dbReference type="HAMAP" id="MF_00050">
    <property type="entry name" value="EF_Ts"/>
    <property type="match status" value="1"/>
</dbReference>
<dbReference type="GO" id="GO:0005739">
    <property type="term" value="C:mitochondrion"/>
    <property type="evidence" value="ECO:0007669"/>
    <property type="project" value="UniProtKB-SubCell"/>
</dbReference>
<feature type="compositionally biased region" description="Low complexity" evidence="4">
    <location>
        <begin position="246"/>
        <end position="256"/>
    </location>
</feature>
<dbReference type="OrthoDB" id="277235at2759"/>
<keyword evidence="1 3" id="KW-0251">Elongation factor</keyword>
<gene>
    <name evidence="6" type="ORF">EPH_0035510</name>
</gene>
<feature type="compositionally biased region" description="Basic and acidic residues" evidence="4">
    <location>
        <begin position="235"/>
        <end position="245"/>
    </location>
</feature>
<dbReference type="Pfam" id="PF00889">
    <property type="entry name" value="EF_TS"/>
    <property type="match status" value="1"/>
</dbReference>
<dbReference type="SUPFAM" id="SSF54713">
    <property type="entry name" value="Elongation factor Ts (EF-Ts), dimerisation domain"/>
    <property type="match status" value="2"/>
</dbReference>
<evidence type="ECO:0000256" key="1">
    <source>
        <dbReference type="ARBA" id="ARBA00022768"/>
    </source>
</evidence>
<organism evidence="6 7">
    <name type="scientific">Eimeria praecox</name>
    <dbReference type="NCBI Taxonomy" id="51316"/>
    <lineage>
        <taxon>Eukaryota</taxon>
        <taxon>Sar</taxon>
        <taxon>Alveolata</taxon>
        <taxon>Apicomplexa</taxon>
        <taxon>Conoidasida</taxon>
        <taxon>Coccidia</taxon>
        <taxon>Eucoccidiorida</taxon>
        <taxon>Eimeriorina</taxon>
        <taxon>Eimeriidae</taxon>
        <taxon>Eimeria</taxon>
    </lineage>
</organism>
<dbReference type="AlphaFoldDB" id="U6G5V9"/>
<keyword evidence="2 3" id="KW-0648">Protein biosynthesis</keyword>
<feature type="region of interest" description="Disordered" evidence="4">
    <location>
        <begin position="235"/>
        <end position="272"/>
    </location>
</feature>
<dbReference type="Gene3D" id="3.30.479.20">
    <property type="entry name" value="Elongation factor Ts, dimerisation domain"/>
    <property type="match status" value="2"/>
</dbReference>
<dbReference type="EMBL" id="HG690504">
    <property type="protein sequence ID" value="CDI74713.1"/>
    <property type="molecule type" value="Genomic_DNA"/>
</dbReference>
<proteinExistence type="inferred from homology"/>
<dbReference type="InterPro" id="IPR014039">
    <property type="entry name" value="Transl_elong_EFTs/EF1B_dimer"/>
</dbReference>
<dbReference type="Proteomes" id="UP000018201">
    <property type="component" value="Unassembled WGS sequence"/>
</dbReference>
<keyword evidence="3" id="KW-0496">Mitochondrion</keyword>
<reference evidence="6" key="2">
    <citation type="submission" date="2013-10" db="EMBL/GenBank/DDBJ databases">
        <authorList>
            <person name="Aslett M."/>
        </authorList>
    </citation>
    <scope>NUCLEOTIDE SEQUENCE [LARGE SCALE GENOMIC DNA]</scope>
    <source>
        <strain evidence="6">Houghton</strain>
    </source>
</reference>
<dbReference type="VEuPathDB" id="ToxoDB:EPH_0035510"/>
<evidence type="ECO:0000256" key="3">
    <source>
        <dbReference type="HAMAP-Rule" id="MF_03135"/>
    </source>
</evidence>